<dbReference type="SUPFAM" id="SSF51735">
    <property type="entry name" value="NAD(P)-binding Rossmann-fold domains"/>
    <property type="match status" value="1"/>
</dbReference>
<protein>
    <submittedName>
        <fullName evidence="2">2'-hydroxyisoflavone reductase</fullName>
        <ecNumber evidence="2">1.3.1.45</ecNumber>
    </submittedName>
</protein>
<keyword evidence="2" id="KW-0560">Oxidoreductase</keyword>
<keyword evidence="3" id="KW-1185">Reference proteome</keyword>
<dbReference type="Proteomes" id="UP001549077">
    <property type="component" value="Unassembled WGS sequence"/>
</dbReference>
<dbReference type="PANTHER" id="PTHR43245:SF13">
    <property type="entry name" value="UDP-D-APIOSE_UDP-D-XYLOSE SYNTHASE 2"/>
    <property type="match status" value="1"/>
</dbReference>
<dbReference type="InterPro" id="IPR050177">
    <property type="entry name" value="Lipid_A_modif_metabolic_enz"/>
</dbReference>
<evidence type="ECO:0000259" key="1">
    <source>
        <dbReference type="Pfam" id="PF01370"/>
    </source>
</evidence>
<organism evidence="2 3">
    <name type="scientific">Rhizobium binae</name>
    <dbReference type="NCBI Taxonomy" id="1138190"/>
    <lineage>
        <taxon>Bacteria</taxon>
        <taxon>Pseudomonadati</taxon>
        <taxon>Pseudomonadota</taxon>
        <taxon>Alphaproteobacteria</taxon>
        <taxon>Hyphomicrobiales</taxon>
        <taxon>Rhizobiaceae</taxon>
        <taxon>Rhizobium/Agrobacterium group</taxon>
        <taxon>Rhizobium</taxon>
    </lineage>
</organism>
<accession>A0ABV2MKY8</accession>
<evidence type="ECO:0000313" key="2">
    <source>
        <dbReference type="EMBL" id="MET3757104.1"/>
    </source>
</evidence>
<evidence type="ECO:0000313" key="3">
    <source>
        <dbReference type="Proteomes" id="UP001549077"/>
    </source>
</evidence>
<reference evidence="2 3" key="1">
    <citation type="submission" date="2024-06" db="EMBL/GenBank/DDBJ databases">
        <title>Genomic Encyclopedia of Type Strains, Phase IV (KMG-IV): sequencing the most valuable type-strain genomes for metagenomic binning, comparative biology and taxonomic classification.</title>
        <authorList>
            <person name="Goeker M."/>
        </authorList>
    </citation>
    <scope>NUCLEOTIDE SEQUENCE [LARGE SCALE GENOMIC DNA]</scope>
    <source>
        <strain evidence="2 3">DSM 29288</strain>
    </source>
</reference>
<dbReference type="GO" id="GO:0047526">
    <property type="term" value="F:2'-hydroxyisoflavone reductase activity"/>
    <property type="evidence" value="ECO:0007669"/>
    <property type="project" value="UniProtKB-EC"/>
</dbReference>
<proteinExistence type="predicted"/>
<dbReference type="Gene3D" id="3.40.50.720">
    <property type="entry name" value="NAD(P)-binding Rossmann-like Domain"/>
    <property type="match status" value="1"/>
</dbReference>
<dbReference type="GeneID" id="91152660"/>
<dbReference type="RefSeq" id="WP_168297159.1">
    <property type="nucleotide sequence ID" value="NZ_CP071609.1"/>
</dbReference>
<name>A0ABV2MKY8_9HYPH</name>
<dbReference type="EMBL" id="JBEPMY010000015">
    <property type="protein sequence ID" value="MET3757104.1"/>
    <property type="molecule type" value="Genomic_DNA"/>
</dbReference>
<comment type="caution">
    <text evidence="2">The sequence shown here is derived from an EMBL/GenBank/DDBJ whole genome shotgun (WGS) entry which is preliminary data.</text>
</comment>
<dbReference type="PANTHER" id="PTHR43245">
    <property type="entry name" value="BIFUNCTIONAL POLYMYXIN RESISTANCE PROTEIN ARNA"/>
    <property type="match status" value="1"/>
</dbReference>
<dbReference type="InterPro" id="IPR036291">
    <property type="entry name" value="NAD(P)-bd_dom_sf"/>
</dbReference>
<sequence length="363" mass="40491">MTASDLESSCPLITPASRSNGPRRPLHILILGGTDFLGPHQVRYAAERGHIVTVFNRGRQHAALPTSVRHLRGEREGQLDSLKSGSWDAVIDNSATSPAWVRLSAELLKDRAELYMYVSSTGVYFPYLTSRIDESIKPTLVEDAGKACSSFGVRKALSEIEAEKAFPQKTCIVRPHYIVGPGDSTYRFPYWPLRFERGGEILAPGRMMDPVQYVDVRDLTEWMIRMVEEAATGIYNVAGPRTPMTMVEFLAGVQAAVSGSNPVHLTWIDDYDFLKSHGIDEAVPWMPLSGDNLGFASINFDKALERGLTHRSLADTIRDTLSWWHSDAVRPERKANPRLKLTPAKEAEVLAAWKRRRAAIFNA</sequence>
<dbReference type="Pfam" id="PF01370">
    <property type="entry name" value="Epimerase"/>
    <property type="match status" value="1"/>
</dbReference>
<gene>
    <name evidence="2" type="ORF">ABID08_004485</name>
</gene>
<feature type="domain" description="NAD-dependent epimerase/dehydratase" evidence="1">
    <location>
        <begin position="103"/>
        <end position="238"/>
    </location>
</feature>
<dbReference type="InterPro" id="IPR001509">
    <property type="entry name" value="Epimerase_deHydtase"/>
</dbReference>
<dbReference type="EC" id="1.3.1.45" evidence="2"/>